<dbReference type="Proteomes" id="UP000076925">
    <property type="component" value="Unassembled WGS sequence"/>
</dbReference>
<comment type="caution">
    <text evidence="3">The sequence shown here is derived from an EMBL/GenBank/DDBJ whole genome shotgun (WGS) entry which is preliminary data.</text>
</comment>
<organism evidence="3 4">
    <name type="scientific">Scytonema hofmannii PCC 7110</name>
    <dbReference type="NCBI Taxonomy" id="128403"/>
    <lineage>
        <taxon>Bacteria</taxon>
        <taxon>Bacillati</taxon>
        <taxon>Cyanobacteriota</taxon>
        <taxon>Cyanophyceae</taxon>
        <taxon>Nostocales</taxon>
        <taxon>Scytonemataceae</taxon>
        <taxon>Scytonema</taxon>
    </lineage>
</organism>
<dbReference type="RefSeq" id="WP_017742039.1">
    <property type="nucleotide sequence ID" value="NZ_KQ976354.1"/>
</dbReference>
<evidence type="ECO:0000313" key="3">
    <source>
        <dbReference type="EMBL" id="KYC42047.1"/>
    </source>
</evidence>
<proteinExistence type="predicted"/>
<keyword evidence="4" id="KW-1185">Reference proteome</keyword>
<dbReference type="OrthoDB" id="189843at2"/>
<reference evidence="3 4" key="1">
    <citation type="journal article" date="2013" name="Genome Biol. Evol.">
        <title>Genomes of Stigonematalean cyanobacteria (subsection V) and the evolution of oxygenic photosynthesis from prokaryotes to plastids.</title>
        <authorList>
            <person name="Dagan T."/>
            <person name="Roettger M."/>
            <person name="Stucken K."/>
            <person name="Landan G."/>
            <person name="Koch R."/>
            <person name="Major P."/>
            <person name="Gould S.B."/>
            <person name="Goremykin V.V."/>
            <person name="Rippka R."/>
            <person name="Tandeau de Marsac N."/>
            <person name="Gugger M."/>
            <person name="Lockhart P.J."/>
            <person name="Allen J.F."/>
            <person name="Brune I."/>
            <person name="Maus I."/>
            <person name="Puhler A."/>
            <person name="Martin W.F."/>
        </authorList>
    </citation>
    <scope>NUCLEOTIDE SEQUENCE [LARGE SCALE GENOMIC DNA]</scope>
    <source>
        <strain evidence="3 4">PCC 7110</strain>
    </source>
</reference>
<feature type="region of interest" description="Disordered" evidence="1">
    <location>
        <begin position="183"/>
        <end position="209"/>
    </location>
</feature>
<dbReference type="STRING" id="128403.WA1_18775"/>
<dbReference type="InterPro" id="IPR003115">
    <property type="entry name" value="ParB_N"/>
</dbReference>
<sequence>MTPIEPCALRSDEETRALFDPYVNEALRHQVEKLEPHPESLRIELSEIRRDGGTQPRAAINLHHVRLLEQQIIETGGEIEPVVVFYDGADYWLADGFHRWQAHHNLEKLDINCVVRQGTRRDAVLFSCGANAEHLCALARSRDDKRRAVLMLINDSEWGQWSDREIARRCKVDNKTVAKLRNSPDANKGAYLRNSSDTKVNNGRKAQRNGKSYIVDTSNIGRKTVVENETEKVGASDGISPESEAAKTSDSAEEELRPTAIERNLNEICLGVISTKKNLSPAQRWAVFDSMTDEMNGEELDEAIATLKVKSQTRSIETVGETDAT</sequence>
<dbReference type="SUPFAM" id="SSF110849">
    <property type="entry name" value="ParB/Sulfiredoxin"/>
    <property type="match status" value="1"/>
</dbReference>
<dbReference type="EMBL" id="ANNX02000020">
    <property type="protein sequence ID" value="KYC42047.1"/>
    <property type="molecule type" value="Genomic_DNA"/>
</dbReference>
<name>A0A139XBG6_9CYAN</name>
<gene>
    <name evidence="3" type="ORF">WA1_18775</name>
</gene>
<dbReference type="AlphaFoldDB" id="A0A139XBG6"/>
<feature type="domain" description="ParB-like N-terminal" evidence="2">
    <location>
        <begin position="41"/>
        <end position="132"/>
    </location>
</feature>
<dbReference type="InterPro" id="IPR036086">
    <property type="entry name" value="ParB/Sulfiredoxin_sf"/>
</dbReference>
<dbReference type="Pfam" id="PF02195">
    <property type="entry name" value="ParB_N"/>
    <property type="match status" value="1"/>
</dbReference>
<evidence type="ECO:0000259" key="2">
    <source>
        <dbReference type="SMART" id="SM00470"/>
    </source>
</evidence>
<feature type="region of interest" description="Disordered" evidence="1">
    <location>
        <begin position="227"/>
        <end position="257"/>
    </location>
</feature>
<dbReference type="SMART" id="SM00470">
    <property type="entry name" value="ParB"/>
    <property type="match status" value="1"/>
</dbReference>
<protein>
    <recommendedName>
        <fullName evidence="2">ParB-like N-terminal domain-containing protein</fullName>
    </recommendedName>
</protein>
<evidence type="ECO:0000313" key="4">
    <source>
        <dbReference type="Proteomes" id="UP000076925"/>
    </source>
</evidence>
<accession>A0A139XBG6</accession>
<dbReference type="Gene3D" id="3.90.1530.10">
    <property type="entry name" value="Conserved hypothetical protein from pyrococcus furiosus pfu- 392566-001, ParB domain"/>
    <property type="match status" value="1"/>
</dbReference>
<evidence type="ECO:0000256" key="1">
    <source>
        <dbReference type="SAM" id="MobiDB-lite"/>
    </source>
</evidence>